<dbReference type="EMBL" id="CATOUU010000317">
    <property type="protein sequence ID" value="CAI9924602.1"/>
    <property type="molecule type" value="Genomic_DNA"/>
</dbReference>
<dbReference type="AlphaFoldDB" id="A0AA86PHG2"/>
<evidence type="ECO:0000313" key="4">
    <source>
        <dbReference type="EMBL" id="CAL6104946.1"/>
    </source>
</evidence>
<accession>A0AA86PHG2</accession>
<evidence type="ECO:0000313" key="1">
    <source>
        <dbReference type="EMBL" id="CAI9924602.1"/>
    </source>
</evidence>
<dbReference type="EMBL" id="CATOUU010000645">
    <property type="protein sequence ID" value="CAI9937278.1"/>
    <property type="molecule type" value="Genomic_DNA"/>
</dbReference>
<keyword evidence="2" id="KW-0238">DNA-binding</keyword>
<evidence type="ECO:0000313" key="5">
    <source>
        <dbReference type="Proteomes" id="UP001642409"/>
    </source>
</evidence>
<dbReference type="SUPFAM" id="SSF46689">
    <property type="entry name" value="Homeodomain-like"/>
    <property type="match status" value="1"/>
</dbReference>
<keyword evidence="5" id="KW-1185">Reference proteome</keyword>
<evidence type="ECO:0000313" key="3">
    <source>
        <dbReference type="EMBL" id="CAL6058831.1"/>
    </source>
</evidence>
<proteinExistence type="predicted"/>
<dbReference type="EMBL" id="CAXDID020000590">
    <property type="protein sequence ID" value="CAL6104946.1"/>
    <property type="molecule type" value="Genomic_DNA"/>
</dbReference>
<comment type="caution">
    <text evidence="2">The sequence shown here is derived from an EMBL/GenBank/DDBJ whole genome shotgun (WGS) entry which is preliminary data.</text>
</comment>
<organism evidence="2">
    <name type="scientific">Hexamita inflata</name>
    <dbReference type="NCBI Taxonomy" id="28002"/>
    <lineage>
        <taxon>Eukaryota</taxon>
        <taxon>Metamonada</taxon>
        <taxon>Diplomonadida</taxon>
        <taxon>Hexamitidae</taxon>
        <taxon>Hexamitinae</taxon>
        <taxon>Hexamita</taxon>
    </lineage>
</organism>
<dbReference type="Proteomes" id="UP001642409">
    <property type="component" value="Unassembled WGS sequence"/>
</dbReference>
<dbReference type="EMBL" id="CAXDID020000223">
    <property type="protein sequence ID" value="CAL6058831.1"/>
    <property type="molecule type" value="Genomic_DNA"/>
</dbReference>
<name>A0AA86PHG2_9EUKA</name>
<dbReference type="Gene3D" id="1.10.10.60">
    <property type="entry name" value="Homeodomain-like"/>
    <property type="match status" value="1"/>
</dbReference>
<gene>
    <name evidence="1" type="ORF">HINF_LOCUS12247</name>
    <name evidence="2" type="ORF">HINF_LOCUS24923</name>
    <name evidence="3" type="ORF">HINF_LOCUS48456</name>
    <name evidence="4" type="ORF">HINF_LOCUS73026</name>
</gene>
<sequence length="82" mass="10091">MKRVYHQWTNEESCRLFKIVLKCKKDWQQVQIQFPEFTKLQLQNKFFVMQRKMQNYKTKKTDSSVDSNLLKEIMVLFKSQPQ</sequence>
<protein>
    <submittedName>
        <fullName evidence="2">Myb-like DNA-binding domain-containing protein</fullName>
    </submittedName>
    <submittedName>
        <fullName evidence="3">Myb-like_DNA-binding domain-containing protein</fullName>
    </submittedName>
</protein>
<reference evidence="3 5" key="2">
    <citation type="submission" date="2024-07" db="EMBL/GenBank/DDBJ databases">
        <authorList>
            <person name="Akdeniz Z."/>
        </authorList>
    </citation>
    <scope>NUCLEOTIDE SEQUENCE [LARGE SCALE GENOMIC DNA]</scope>
</reference>
<dbReference type="Pfam" id="PF13921">
    <property type="entry name" value="Myb_DNA-bind_6"/>
    <property type="match status" value="1"/>
</dbReference>
<reference evidence="2" key="1">
    <citation type="submission" date="2023-06" db="EMBL/GenBank/DDBJ databases">
        <authorList>
            <person name="Kurt Z."/>
        </authorList>
    </citation>
    <scope>NUCLEOTIDE SEQUENCE</scope>
</reference>
<evidence type="ECO:0000313" key="2">
    <source>
        <dbReference type="EMBL" id="CAI9937278.1"/>
    </source>
</evidence>
<dbReference type="InterPro" id="IPR009057">
    <property type="entry name" value="Homeodomain-like_sf"/>
</dbReference>
<dbReference type="GO" id="GO:0003677">
    <property type="term" value="F:DNA binding"/>
    <property type="evidence" value="ECO:0007669"/>
    <property type="project" value="UniProtKB-KW"/>
</dbReference>